<feature type="region of interest" description="Disordered" evidence="1">
    <location>
        <begin position="103"/>
        <end position="122"/>
    </location>
</feature>
<protein>
    <submittedName>
        <fullName evidence="2">Uncharacterized protein</fullName>
    </submittedName>
</protein>
<feature type="region of interest" description="Disordered" evidence="1">
    <location>
        <begin position="330"/>
        <end position="391"/>
    </location>
</feature>
<organism evidence="2 3">
    <name type="scientific">Ostreobium quekettii</name>
    <dbReference type="NCBI Taxonomy" id="121088"/>
    <lineage>
        <taxon>Eukaryota</taxon>
        <taxon>Viridiplantae</taxon>
        <taxon>Chlorophyta</taxon>
        <taxon>core chlorophytes</taxon>
        <taxon>Ulvophyceae</taxon>
        <taxon>TCBD clade</taxon>
        <taxon>Bryopsidales</taxon>
        <taxon>Ostreobineae</taxon>
        <taxon>Ostreobiaceae</taxon>
        <taxon>Ostreobium</taxon>
    </lineage>
</organism>
<evidence type="ECO:0000256" key="1">
    <source>
        <dbReference type="SAM" id="MobiDB-lite"/>
    </source>
</evidence>
<dbReference type="AlphaFoldDB" id="A0A8S1IYC7"/>
<accession>A0A8S1IYC7</accession>
<keyword evidence="3" id="KW-1185">Reference proteome</keyword>
<dbReference type="Proteomes" id="UP000708148">
    <property type="component" value="Unassembled WGS sequence"/>
</dbReference>
<proteinExistence type="predicted"/>
<comment type="caution">
    <text evidence="2">The sequence shown here is derived from an EMBL/GenBank/DDBJ whole genome shotgun (WGS) entry which is preliminary data.</text>
</comment>
<dbReference type="EMBL" id="CAJHUC010000939">
    <property type="protein sequence ID" value="CAD7699013.1"/>
    <property type="molecule type" value="Genomic_DNA"/>
</dbReference>
<reference evidence="2" key="1">
    <citation type="submission" date="2020-12" db="EMBL/GenBank/DDBJ databases">
        <authorList>
            <person name="Iha C."/>
        </authorList>
    </citation>
    <scope>NUCLEOTIDE SEQUENCE</scope>
</reference>
<name>A0A8S1IYC7_9CHLO</name>
<evidence type="ECO:0000313" key="2">
    <source>
        <dbReference type="EMBL" id="CAD7699013.1"/>
    </source>
</evidence>
<feature type="region of interest" description="Disordered" evidence="1">
    <location>
        <begin position="62"/>
        <end position="97"/>
    </location>
</feature>
<feature type="region of interest" description="Disordered" evidence="1">
    <location>
        <begin position="408"/>
        <end position="498"/>
    </location>
</feature>
<evidence type="ECO:0000313" key="3">
    <source>
        <dbReference type="Proteomes" id="UP000708148"/>
    </source>
</evidence>
<gene>
    <name evidence="2" type="ORF">OSTQU699_LOCUS4372</name>
</gene>
<sequence length="598" mass="64446">MKGRVRYTFQQLSALTDRLSTQLRIVKKDLEEGRSYSKVLEAKSKRLEIEKRKLEADVRKHRELMGDRSMRRRPRSAGAVPSSCGSFPSQAPAHAPIPGESEAVQTLQDHRSHNRVRRPVSAHPVLQSSVECGMANQSATHEVAAGQSDIMHTRRERRRQSRAGRPTSAHPVLQAPCTGEPADQSPVKVPDAGQSAVRRTRQGHQVQIRDRRPVSAHPVMQASRGRESAIQSAEHGVAAEQSGAPYTPRGQRMQGASRRPTSAHPVMQVSSASEPAHPGPAGGTGGACQDRGQTLNANLRLLQNGSLERESICAAGNRIVFPPGWYSGPQGTHWRQRGDGGAAARVQGPHGRRPLSATVRPSHQRLLPKRPFSAGHDRNPCGKQGPPSQLDLDEAARSGVVGRGVQLQGRSDIQEISPNAHLHRPSGRPQSARPNAAERSCRLPVRPKSAHQLSASSHACQPRRDPSGSRHPAGLNGCGYADSDQQPPATSRPPGSGLLVTGRGLGTSTTKACFRCEDPSAKATEHRAPVTGPPGSHWQYFQTSAWRRPWSGAASRPGGHRAGAANKKGAMKSLLARDPAGEMHLEFLAPQSFHVPRG</sequence>
<feature type="region of interest" description="Disordered" evidence="1">
    <location>
        <begin position="141"/>
        <end position="291"/>
    </location>
</feature>